<dbReference type="Proteomes" id="UP001430356">
    <property type="component" value="Unassembled WGS sequence"/>
</dbReference>
<dbReference type="EMBL" id="JAECZO010000137">
    <property type="protein sequence ID" value="KAK7198208.1"/>
    <property type="molecule type" value="Genomic_DNA"/>
</dbReference>
<proteinExistence type="predicted"/>
<gene>
    <name evidence="2" type="ORF">NESM_000777700</name>
</gene>
<reference evidence="2 3" key="1">
    <citation type="journal article" date="2021" name="MBio">
        <title>A New Model Trypanosomatid, Novymonas esmeraldas: Genomic Perception of Its 'Candidatus Pandoraea novymonadis' Endosymbiont.</title>
        <authorList>
            <person name="Zakharova A."/>
            <person name="Saura A."/>
            <person name="Butenko A."/>
            <person name="Podesvova L."/>
            <person name="Warmusova S."/>
            <person name="Kostygov A.Y."/>
            <person name="Nenarokova A."/>
            <person name="Lukes J."/>
            <person name="Opperdoes F.R."/>
            <person name="Yurchenko V."/>
        </authorList>
    </citation>
    <scope>NUCLEOTIDE SEQUENCE [LARGE SCALE GENOMIC DNA]</scope>
    <source>
        <strain evidence="2 3">E262AT.01</strain>
    </source>
</reference>
<sequence>MPNPHCGNEEAAAFVNYYASPGMVSSSVNRLYYGGVERRRRAEARAAEEAYPPLPSTRRSPAEMKAFLNDRVQGELLRRQQRRAALQQELYPDPEEPSRHLSGTEMAHHIRHVYDEPLMVRRARESELRRIFGADKGSEDVKRETVYQYYRIPAASGGSSPESPRPTRGHVDVEAVAGHCRRLEKGWRPPPAAMENDDNRRLLVSQYDYYADPRKYTELTLKPRRLTGKEQAALKTRLELLSRPTRVNPPVVHNEEEGGPPPFRVSRKIRYTD</sequence>
<accession>A0AAW0EW12</accession>
<evidence type="ECO:0000256" key="1">
    <source>
        <dbReference type="SAM" id="MobiDB-lite"/>
    </source>
</evidence>
<comment type="caution">
    <text evidence="2">The sequence shown here is derived from an EMBL/GenBank/DDBJ whole genome shotgun (WGS) entry which is preliminary data.</text>
</comment>
<evidence type="ECO:0000313" key="3">
    <source>
        <dbReference type="Proteomes" id="UP001430356"/>
    </source>
</evidence>
<dbReference type="AlphaFoldDB" id="A0AAW0EW12"/>
<keyword evidence="3" id="KW-1185">Reference proteome</keyword>
<protein>
    <submittedName>
        <fullName evidence="2">Uncharacterized protein</fullName>
    </submittedName>
</protein>
<name>A0AAW0EW12_9TRYP</name>
<evidence type="ECO:0000313" key="2">
    <source>
        <dbReference type="EMBL" id="KAK7198208.1"/>
    </source>
</evidence>
<organism evidence="2 3">
    <name type="scientific">Novymonas esmeraldas</name>
    <dbReference type="NCBI Taxonomy" id="1808958"/>
    <lineage>
        <taxon>Eukaryota</taxon>
        <taxon>Discoba</taxon>
        <taxon>Euglenozoa</taxon>
        <taxon>Kinetoplastea</taxon>
        <taxon>Metakinetoplastina</taxon>
        <taxon>Trypanosomatida</taxon>
        <taxon>Trypanosomatidae</taxon>
        <taxon>Novymonas</taxon>
    </lineage>
</organism>
<feature type="region of interest" description="Disordered" evidence="1">
    <location>
        <begin position="241"/>
        <end position="273"/>
    </location>
</feature>